<gene>
    <name evidence="1" type="ORF">K3G42_010711</name>
</gene>
<protein>
    <submittedName>
        <fullName evidence="1">Uncharacterized protein</fullName>
    </submittedName>
</protein>
<organism evidence="1 2">
    <name type="scientific">Sphaerodactylus townsendi</name>
    <dbReference type="NCBI Taxonomy" id="933632"/>
    <lineage>
        <taxon>Eukaryota</taxon>
        <taxon>Metazoa</taxon>
        <taxon>Chordata</taxon>
        <taxon>Craniata</taxon>
        <taxon>Vertebrata</taxon>
        <taxon>Euteleostomi</taxon>
        <taxon>Lepidosauria</taxon>
        <taxon>Squamata</taxon>
        <taxon>Bifurcata</taxon>
        <taxon>Gekkota</taxon>
        <taxon>Sphaerodactylidae</taxon>
        <taxon>Sphaerodactylus</taxon>
    </lineage>
</organism>
<comment type="caution">
    <text evidence="1">The sequence shown here is derived from an EMBL/GenBank/DDBJ whole genome shotgun (WGS) entry which is preliminary data.</text>
</comment>
<evidence type="ECO:0000313" key="1">
    <source>
        <dbReference type="EMBL" id="KAH7989527.1"/>
    </source>
</evidence>
<accession>A0ACB8EBV1</accession>
<keyword evidence="2" id="KW-1185">Reference proteome</keyword>
<reference evidence="1" key="1">
    <citation type="submission" date="2021-08" db="EMBL/GenBank/DDBJ databases">
        <title>The first chromosome-level gecko genome reveals the dynamic sex chromosomes of Neotropical dwarf geckos (Sphaerodactylidae: Sphaerodactylus).</title>
        <authorList>
            <person name="Pinto B.J."/>
            <person name="Keating S.E."/>
            <person name="Gamble T."/>
        </authorList>
    </citation>
    <scope>NUCLEOTIDE SEQUENCE</scope>
    <source>
        <strain evidence="1">TG3544</strain>
    </source>
</reference>
<name>A0ACB8EBV1_9SAUR</name>
<dbReference type="Proteomes" id="UP000827872">
    <property type="component" value="Linkage Group LG14"/>
</dbReference>
<dbReference type="EMBL" id="CM037627">
    <property type="protein sequence ID" value="KAH7989527.1"/>
    <property type="molecule type" value="Genomic_DNA"/>
</dbReference>
<proteinExistence type="predicted"/>
<sequence length="134" mass="14778">MPPPKATWAPDVKTTAQCWVRPGQHWTSLWTSQGAGSVRPPLLATMVEWELRGGILYLPGVEANRSVCLILVGGGGCRSLLWPGRPPLFTSPFLDFLQGGSLAVWPPPTATTQQILAPSRKGPHLQWQFHVWQF</sequence>
<evidence type="ECO:0000313" key="2">
    <source>
        <dbReference type="Proteomes" id="UP000827872"/>
    </source>
</evidence>